<keyword evidence="8" id="KW-0408">Iron</keyword>
<evidence type="ECO:0000256" key="5">
    <source>
        <dbReference type="ARBA" id="ARBA00022496"/>
    </source>
</evidence>
<evidence type="ECO:0000256" key="12">
    <source>
        <dbReference type="ARBA" id="ARBA00023170"/>
    </source>
</evidence>
<dbReference type="GO" id="GO:0009279">
    <property type="term" value="C:cell outer membrane"/>
    <property type="evidence" value="ECO:0007669"/>
    <property type="project" value="UniProtKB-SubCell"/>
</dbReference>
<keyword evidence="4 14" id="KW-1134">Transmembrane beta strand</keyword>
<organism evidence="19 21">
    <name type="scientific">Pseudomonas aeruginosa</name>
    <dbReference type="NCBI Taxonomy" id="287"/>
    <lineage>
        <taxon>Bacteria</taxon>
        <taxon>Pseudomonadati</taxon>
        <taxon>Pseudomonadota</taxon>
        <taxon>Gammaproteobacteria</taxon>
        <taxon>Pseudomonadales</taxon>
        <taxon>Pseudomonadaceae</taxon>
        <taxon>Pseudomonas</taxon>
    </lineage>
</organism>
<dbReference type="GO" id="GO:0038023">
    <property type="term" value="F:signaling receptor activity"/>
    <property type="evidence" value="ECO:0007669"/>
    <property type="project" value="InterPro"/>
</dbReference>
<sequence length="802" mass="87390">MKHVVSSALLLGLSSLSLAAQAAPIALDLPAQPLAASLEQLQGASGLRIRFDRAAVADRRAPALRGTLEPSEALQRLLAGSGLSGEVRGGDAWVEAAATGAGIAPGDSVDLGALSVVATQDPATAAITEDSGSYTTRAMRTSTKLAMSIRETPQSVSVVTRQRMDDQGMRDLNDAVKGVTGLTVQQYGPARVKYAARGFDVDNIMYDGLPTSISTYTQDVISAADLAMFDRVEVVRGATGLMQGAGNPAAAINMVRKRPTQDFRASLQGSVGTWDRYRSEADVSGPLNSEGTLRGRAVVAYQKGNSFQDHVSSERGVFYGIAEADLSPDTTFAIGASNQNDNRNDNWVGLPSPLGGRHLDLKRSSYYGADWSYWDTDTTHLFSDLTHRFANGWQMKLAADKLWARINMLGLYNDCYYSTTGCASMTQNPGDYSYTDDHDSYDAYANGPFQLLGREHELVVGASYRQERFDGHGGWGSLFNKDGTPTGPMDPTQWDPSSTLKPRLNTSLWGMKLDQEQKGAYLTTRLNLADPLKVILGGRLDWYKADADTDSYKVTRNVTRYAGVIYDLNQTYSVYASYTDIFKPQSNFDAGGGLLDPITGKNYEIGLKGEHFGGALNSQIALFQIDQENRATEDVGGPSPCPFSPTSRYCSRASGKVRSQGVDLELSGALSDDWQMMAGYTYVDAKYKHDSNKANEGKPFDAAKPRHLFKLATSYTLPGELHKWRVGGDLATQSKTEDSSTGFQQGGYTVVNAMLGYKVSERIDTRLNFNNLFDKYYYSGIDFGNLNYGEPRNLMFTVKYSL</sequence>
<keyword evidence="12 19" id="KW-0675">Receptor</keyword>
<name>A0A0C6F2R7_PSEAI</name>
<evidence type="ECO:0000256" key="16">
    <source>
        <dbReference type="SAM" id="SignalP"/>
    </source>
</evidence>
<dbReference type="PANTHER" id="PTHR32552:SF74">
    <property type="entry name" value="HYDROXAMATE SIDEROPHORE RECEPTOR FHUE"/>
    <property type="match status" value="1"/>
</dbReference>
<protein>
    <submittedName>
        <fullName evidence="18">Ferripyoverdine receptor</fullName>
    </submittedName>
    <submittedName>
        <fullName evidence="19">TonB-dependent siderophore receptor</fullName>
    </submittedName>
</protein>
<dbReference type="InterPro" id="IPR012910">
    <property type="entry name" value="Plug_dom"/>
</dbReference>
<dbReference type="PROSITE" id="PS52016">
    <property type="entry name" value="TONB_DEPENDENT_REC_3"/>
    <property type="match status" value="1"/>
</dbReference>
<comment type="subcellular location">
    <subcellularLocation>
        <location evidence="1 14">Cell outer membrane</location>
        <topology evidence="1 14">Multi-pass membrane protein</topology>
    </subcellularLocation>
</comment>
<evidence type="ECO:0000256" key="11">
    <source>
        <dbReference type="ARBA" id="ARBA00023136"/>
    </source>
</evidence>
<proteinExistence type="inferred from homology"/>
<feature type="domain" description="Secretin/TonB short N-terminal" evidence="17">
    <location>
        <begin position="47"/>
        <end position="97"/>
    </location>
</feature>
<evidence type="ECO:0000256" key="3">
    <source>
        <dbReference type="ARBA" id="ARBA00022448"/>
    </source>
</evidence>
<evidence type="ECO:0000256" key="14">
    <source>
        <dbReference type="PROSITE-ProRule" id="PRU01360"/>
    </source>
</evidence>
<keyword evidence="9" id="KW-0406">Ion transport</keyword>
<feature type="chain" id="PRO_5015035303" evidence="16">
    <location>
        <begin position="23"/>
        <end position="802"/>
    </location>
</feature>
<dbReference type="SMART" id="SM00965">
    <property type="entry name" value="STN"/>
    <property type="match status" value="1"/>
</dbReference>
<accession>A0A0C6F2R7</accession>
<evidence type="ECO:0000259" key="17">
    <source>
        <dbReference type="SMART" id="SM00965"/>
    </source>
</evidence>
<dbReference type="InterPro" id="IPR037066">
    <property type="entry name" value="Plug_dom_sf"/>
</dbReference>
<evidence type="ECO:0000313" key="21">
    <source>
        <dbReference type="Proteomes" id="UP000433532"/>
    </source>
</evidence>
<evidence type="ECO:0000313" key="20">
    <source>
        <dbReference type="Proteomes" id="UP000045039"/>
    </source>
</evidence>
<dbReference type="CDD" id="cd01347">
    <property type="entry name" value="ligand_gated_channel"/>
    <property type="match status" value="1"/>
</dbReference>
<reference evidence="19 21" key="3">
    <citation type="submission" date="2019-11" db="EMBL/GenBank/DDBJ databases">
        <title>Genomes of ocular Pseudomonas aeruginosa isolates.</title>
        <authorList>
            <person name="Khan M."/>
            <person name="Rice S.A."/>
            <person name="Willcox M.D.P."/>
            <person name="Stapleton F."/>
        </authorList>
    </citation>
    <scope>NUCLEOTIDE SEQUENCE [LARGE SCALE GENOMIC DNA]</scope>
    <source>
        <strain evidence="19 21">PA221</strain>
    </source>
</reference>
<evidence type="ECO:0000256" key="15">
    <source>
        <dbReference type="RuleBase" id="RU003357"/>
    </source>
</evidence>
<dbReference type="Pfam" id="PF00593">
    <property type="entry name" value="TonB_dep_Rec_b-barrel"/>
    <property type="match status" value="1"/>
</dbReference>
<comment type="similarity">
    <text evidence="2 14 15">Belongs to the TonB-dependent receptor family.</text>
</comment>
<evidence type="ECO:0000256" key="13">
    <source>
        <dbReference type="ARBA" id="ARBA00023237"/>
    </source>
</evidence>
<evidence type="ECO:0000256" key="4">
    <source>
        <dbReference type="ARBA" id="ARBA00022452"/>
    </source>
</evidence>
<dbReference type="InterPro" id="IPR011662">
    <property type="entry name" value="Secretin/TonB_short_N"/>
</dbReference>
<dbReference type="Pfam" id="PF07715">
    <property type="entry name" value="Plug"/>
    <property type="match status" value="1"/>
</dbReference>
<evidence type="ECO:0000313" key="18">
    <source>
        <dbReference type="EMBL" id="CRQ09814.1"/>
    </source>
</evidence>
<evidence type="ECO:0000256" key="10">
    <source>
        <dbReference type="ARBA" id="ARBA00023077"/>
    </source>
</evidence>
<comment type="caution">
    <text evidence="19">The sequence shown here is derived from an EMBL/GenBank/DDBJ whole genome shotgun (WGS) entry which is preliminary data.</text>
</comment>
<dbReference type="SUPFAM" id="SSF56935">
    <property type="entry name" value="Porins"/>
    <property type="match status" value="1"/>
</dbReference>
<dbReference type="InterPro" id="IPR010105">
    <property type="entry name" value="TonB_sidphr_rcpt"/>
</dbReference>
<dbReference type="Gene3D" id="2.170.130.10">
    <property type="entry name" value="TonB-dependent receptor, plug domain"/>
    <property type="match status" value="1"/>
</dbReference>
<reference evidence="20" key="2">
    <citation type="submission" date="2015-06" db="EMBL/GenBank/DDBJ databases">
        <authorList>
            <person name="Radhakrishnan Rajesh"/>
            <person name="Underwood Anthony"/>
            <person name="Al-Shahib Ali"/>
        </authorList>
    </citation>
    <scope>NUCLEOTIDE SEQUENCE [LARGE SCALE GENOMIC DNA]</scope>
    <source>
        <strain evidence="20">P19_London_7_VIM_2_05_10</strain>
    </source>
</reference>
<keyword evidence="3 14" id="KW-0813">Transport</keyword>
<dbReference type="Gene3D" id="3.55.50.30">
    <property type="match status" value="1"/>
</dbReference>
<evidence type="ECO:0000256" key="8">
    <source>
        <dbReference type="ARBA" id="ARBA00023004"/>
    </source>
</evidence>
<keyword evidence="10 15" id="KW-0798">TonB box</keyword>
<keyword evidence="13 14" id="KW-0998">Cell outer membrane</keyword>
<dbReference type="GO" id="GO:0015891">
    <property type="term" value="P:siderophore transport"/>
    <property type="evidence" value="ECO:0007669"/>
    <property type="project" value="InterPro"/>
</dbReference>
<keyword evidence="7 16" id="KW-0732">Signal</keyword>
<keyword evidence="5" id="KW-0410">Iron transport</keyword>
<evidence type="ECO:0000256" key="1">
    <source>
        <dbReference type="ARBA" id="ARBA00004571"/>
    </source>
</evidence>
<evidence type="ECO:0000313" key="19">
    <source>
        <dbReference type="EMBL" id="MUI38389.1"/>
    </source>
</evidence>
<dbReference type="InterPro" id="IPR000531">
    <property type="entry name" value="Beta-barrel_TonB"/>
</dbReference>
<feature type="signal peptide" evidence="16">
    <location>
        <begin position="1"/>
        <end position="22"/>
    </location>
</feature>
<dbReference type="PANTHER" id="PTHR32552">
    <property type="entry name" value="FERRICHROME IRON RECEPTOR-RELATED"/>
    <property type="match status" value="1"/>
</dbReference>
<dbReference type="EMBL" id="WOAD01000029">
    <property type="protein sequence ID" value="MUI38389.1"/>
    <property type="molecule type" value="Genomic_DNA"/>
</dbReference>
<dbReference type="InterPro" id="IPR039426">
    <property type="entry name" value="TonB-dep_rcpt-like"/>
</dbReference>
<evidence type="ECO:0000256" key="6">
    <source>
        <dbReference type="ARBA" id="ARBA00022692"/>
    </source>
</evidence>
<dbReference type="NCBIfam" id="TIGR01783">
    <property type="entry name" value="TonB-siderophor"/>
    <property type="match status" value="1"/>
</dbReference>
<keyword evidence="11 14" id="KW-0472">Membrane</keyword>
<dbReference type="Proteomes" id="UP000433532">
    <property type="component" value="Unassembled WGS sequence"/>
</dbReference>
<dbReference type="RefSeq" id="WP_003110536.1">
    <property type="nucleotide sequence ID" value="NZ_AP014651.1"/>
</dbReference>
<evidence type="ECO:0000256" key="2">
    <source>
        <dbReference type="ARBA" id="ARBA00009810"/>
    </source>
</evidence>
<dbReference type="InterPro" id="IPR036942">
    <property type="entry name" value="Beta-barrel_TonB_sf"/>
</dbReference>
<dbReference type="EMBL" id="CVVU01000272">
    <property type="protein sequence ID" value="CRQ09814.1"/>
    <property type="molecule type" value="Genomic_DNA"/>
</dbReference>
<evidence type="ECO:0000256" key="9">
    <source>
        <dbReference type="ARBA" id="ARBA00023065"/>
    </source>
</evidence>
<dbReference type="FunFam" id="2.170.130.10:FF:000010">
    <property type="entry name" value="Ferripyoverdine receptor"/>
    <property type="match status" value="1"/>
</dbReference>
<keyword evidence="6 14" id="KW-0812">Transmembrane</keyword>
<dbReference type="GO" id="GO:0015344">
    <property type="term" value="F:siderophore uptake transmembrane transporter activity"/>
    <property type="evidence" value="ECO:0007669"/>
    <property type="project" value="TreeGrafter"/>
</dbReference>
<dbReference type="Proteomes" id="UP000045039">
    <property type="component" value="Unassembled WGS sequence"/>
</dbReference>
<dbReference type="AlphaFoldDB" id="A0A0C6F2R7"/>
<dbReference type="Gene3D" id="2.40.170.20">
    <property type="entry name" value="TonB-dependent receptor, beta-barrel domain"/>
    <property type="match status" value="1"/>
</dbReference>
<gene>
    <name evidence="18" type="primary">fpvA_2</name>
    <name evidence="19" type="ORF">GNQ48_25625</name>
    <name evidence="18" type="ORF">PAERUG_P19_London_7_VIM_2_05_10_06727</name>
</gene>
<reference evidence="18" key="1">
    <citation type="submission" date="2015-06" db="EMBL/GenBank/DDBJ databases">
        <authorList>
            <person name="Radhakrishnan R."/>
            <person name="Underwood A."/>
            <person name="Al-Shahib A."/>
        </authorList>
    </citation>
    <scope>NUCLEOTIDE SEQUENCE</scope>
    <source>
        <strain evidence="18">P19_London_7_VIM_2_05_10</strain>
    </source>
</reference>
<evidence type="ECO:0000256" key="7">
    <source>
        <dbReference type="ARBA" id="ARBA00022729"/>
    </source>
</evidence>